<feature type="transmembrane region" description="Helical" evidence="9">
    <location>
        <begin position="205"/>
        <end position="225"/>
    </location>
</feature>
<sequence>MAATGGGYYAKFYPQFAAFRHNIRRWRHPGGALLGINILSVFENPDSIDQDVRTVKQAKVPTDETGWDRLRLMFTYDEFGEMSPELSMVTQGALMGAFTGTILGGTIHSRDNYLKFIEKNQATAFQNQFEAKKQLQDKVTLGFARGAWMWGWRLGLFCGSFTLCTTAISVYRGKSSVIEYVAAGGITGALYKFKQGPRATIAGGIIGGALGSIAGCVSLGLMYLTGTSMEDVRYWQHKWKEEYQEKKLEALRKARSEDLDSLSRGHDQMAGSLSLENISDSNSK</sequence>
<accession>A0A3R7PEQ0</accession>
<dbReference type="AlphaFoldDB" id="A0A3R7PEQ0"/>
<evidence type="ECO:0000256" key="4">
    <source>
        <dbReference type="ARBA" id="ARBA00022989"/>
    </source>
</evidence>
<evidence type="ECO:0000256" key="3">
    <source>
        <dbReference type="ARBA" id="ARBA00022692"/>
    </source>
</evidence>
<reference evidence="10 11" key="1">
    <citation type="submission" date="2018-04" db="EMBL/GenBank/DDBJ databases">
        <authorList>
            <person name="Zhang X."/>
            <person name="Yuan J."/>
            <person name="Li F."/>
            <person name="Xiang J."/>
        </authorList>
    </citation>
    <scope>NUCLEOTIDE SEQUENCE [LARGE SCALE GENOMIC DNA]</scope>
    <source>
        <tissue evidence="10">Muscle</tissue>
    </source>
</reference>
<feature type="region of interest" description="Disordered" evidence="8">
    <location>
        <begin position="259"/>
        <end position="284"/>
    </location>
</feature>
<keyword evidence="5 9" id="KW-0472">Membrane</keyword>
<evidence type="ECO:0000256" key="7">
    <source>
        <dbReference type="ARBA" id="ARBA00041344"/>
    </source>
</evidence>
<dbReference type="GO" id="GO:0032981">
    <property type="term" value="P:mitochondrial respiratory chain complex I assembly"/>
    <property type="evidence" value="ECO:0007669"/>
    <property type="project" value="InterPro"/>
</dbReference>
<dbReference type="STRING" id="6689.A0A3R7PEQ0"/>
<evidence type="ECO:0000313" key="11">
    <source>
        <dbReference type="Proteomes" id="UP000283509"/>
    </source>
</evidence>
<name>A0A3R7PEQ0_PENVA</name>
<dbReference type="PANTHER" id="PTHR13002:SF1">
    <property type="entry name" value="COMPLEX I ASSEMBLY FACTOR TIMMDC1, MITOCHONDRIAL"/>
    <property type="match status" value="1"/>
</dbReference>
<evidence type="ECO:0000256" key="1">
    <source>
        <dbReference type="ARBA" id="ARBA00004141"/>
    </source>
</evidence>
<dbReference type="OrthoDB" id="6349831at2759"/>
<keyword evidence="4 9" id="KW-1133">Transmembrane helix</keyword>
<protein>
    <recommendedName>
        <fullName evidence="6">Complex I assembly factor TIMMDC1, mitochondrial</fullName>
    </recommendedName>
    <alternativeName>
        <fullName evidence="7">Translocase of inner mitochondrial membrane domain-containing protein 1</fullName>
    </alternativeName>
</protein>
<evidence type="ECO:0000256" key="2">
    <source>
        <dbReference type="ARBA" id="ARBA00008444"/>
    </source>
</evidence>
<comment type="similarity">
    <text evidence="2">Belongs to the Tim17/Tim22/Tim23 family.</text>
</comment>
<reference evidence="10 11" key="2">
    <citation type="submission" date="2019-01" db="EMBL/GenBank/DDBJ databases">
        <title>The decoding of complex shrimp genome reveals the adaptation for benthos swimmer, frequently molting mechanism and breeding impact on genome.</title>
        <authorList>
            <person name="Sun Y."/>
            <person name="Gao Y."/>
            <person name="Yu Y."/>
        </authorList>
    </citation>
    <scope>NUCLEOTIDE SEQUENCE [LARGE SCALE GENOMIC DNA]</scope>
    <source>
        <tissue evidence="10">Muscle</tissue>
    </source>
</reference>
<dbReference type="PANTHER" id="PTHR13002">
    <property type="entry name" value="C3ORF1 PROTEIN-RELATED"/>
    <property type="match status" value="1"/>
</dbReference>
<dbReference type="Pfam" id="PF02466">
    <property type="entry name" value="Tim17"/>
    <property type="match status" value="1"/>
</dbReference>
<dbReference type="GO" id="GO:0016020">
    <property type="term" value="C:membrane"/>
    <property type="evidence" value="ECO:0007669"/>
    <property type="project" value="UniProtKB-SubCell"/>
</dbReference>
<comment type="subcellular location">
    <subcellularLocation>
        <location evidence="1">Membrane</location>
        <topology evidence="1">Multi-pass membrane protein</topology>
    </subcellularLocation>
</comment>
<dbReference type="GO" id="GO:0005739">
    <property type="term" value="C:mitochondrion"/>
    <property type="evidence" value="ECO:0007669"/>
    <property type="project" value="TreeGrafter"/>
</dbReference>
<dbReference type="EMBL" id="QCYY01000609">
    <property type="protein sequence ID" value="ROT84027.1"/>
    <property type="molecule type" value="Genomic_DNA"/>
</dbReference>
<evidence type="ECO:0000256" key="5">
    <source>
        <dbReference type="ARBA" id="ARBA00023136"/>
    </source>
</evidence>
<dbReference type="Proteomes" id="UP000283509">
    <property type="component" value="Unassembled WGS sequence"/>
</dbReference>
<feature type="compositionally biased region" description="Polar residues" evidence="8">
    <location>
        <begin position="274"/>
        <end position="284"/>
    </location>
</feature>
<keyword evidence="11" id="KW-1185">Reference proteome</keyword>
<organism evidence="10 11">
    <name type="scientific">Penaeus vannamei</name>
    <name type="common">Whiteleg shrimp</name>
    <name type="synonym">Litopenaeus vannamei</name>
    <dbReference type="NCBI Taxonomy" id="6689"/>
    <lineage>
        <taxon>Eukaryota</taxon>
        <taxon>Metazoa</taxon>
        <taxon>Ecdysozoa</taxon>
        <taxon>Arthropoda</taxon>
        <taxon>Crustacea</taxon>
        <taxon>Multicrustacea</taxon>
        <taxon>Malacostraca</taxon>
        <taxon>Eumalacostraca</taxon>
        <taxon>Eucarida</taxon>
        <taxon>Decapoda</taxon>
        <taxon>Dendrobranchiata</taxon>
        <taxon>Penaeoidea</taxon>
        <taxon>Penaeidae</taxon>
        <taxon>Penaeus</taxon>
    </lineage>
</organism>
<evidence type="ECO:0000256" key="8">
    <source>
        <dbReference type="SAM" id="MobiDB-lite"/>
    </source>
</evidence>
<proteinExistence type="inferred from homology"/>
<evidence type="ECO:0000313" key="10">
    <source>
        <dbReference type="EMBL" id="ROT84027.1"/>
    </source>
</evidence>
<gene>
    <name evidence="10" type="ORF">C7M84_022816</name>
</gene>
<feature type="transmembrane region" description="Helical" evidence="9">
    <location>
        <begin position="150"/>
        <end position="171"/>
    </location>
</feature>
<dbReference type="InterPro" id="IPR055299">
    <property type="entry name" value="TIMMDC1"/>
</dbReference>
<evidence type="ECO:0000256" key="9">
    <source>
        <dbReference type="SAM" id="Phobius"/>
    </source>
</evidence>
<keyword evidence="3 9" id="KW-0812">Transmembrane</keyword>
<comment type="caution">
    <text evidence="10">The sequence shown here is derived from an EMBL/GenBank/DDBJ whole genome shotgun (WGS) entry which is preliminary data.</text>
</comment>
<evidence type="ECO:0000256" key="6">
    <source>
        <dbReference type="ARBA" id="ARBA00040778"/>
    </source>
</evidence>